<keyword evidence="1" id="KW-1133">Transmembrane helix</keyword>
<keyword evidence="1" id="KW-0812">Transmembrane</keyword>
<sequence length="255" mass="29539">MFTKVLYLVLPNYRFIKYIEEKIPMNLPQYLLKVLFLCLFAFLTFIGIRKQRISTTILTLSLSFGAMLRVIEKLTQPYDQNIPLINILTEENYNHIKNSVLDNQEKYLIITFFVGLVLGYSLEALSFLTKVIFSGYIAISTMDSGLTVELKNILRIKFMYFDYLVGFLIFLIVFYFTKFVYSLCLGLVFSLYGSFFLLTTFEEIRENNSLGLDTMVLVDGNNVNINVNVPGFLLVIFTAMLGFLAQVYILKRTFK</sequence>
<feature type="transmembrane region" description="Helical" evidence="1">
    <location>
        <begin position="30"/>
        <end position="48"/>
    </location>
</feature>
<dbReference type="VEuPathDB" id="MicrosporidiaDB:TUBRATIS_26350"/>
<dbReference type="OrthoDB" id="10344705at2759"/>
<reference evidence="2 3" key="1">
    <citation type="submission" date="2018-10" db="EMBL/GenBank/DDBJ databases">
        <title>Draft genome sequence of the microsporidian Tubulinosema ratisbonensis.</title>
        <authorList>
            <person name="Polonais V."/>
            <person name="Peyretaillade E."/>
            <person name="Niehus S."/>
            <person name="Wawrzyniak I."/>
            <person name="Franchet A."/>
            <person name="Gaspin C."/>
            <person name="Reichstadt M."/>
            <person name="Belser C."/>
            <person name="Labadie K."/>
            <person name="Delbac F."/>
            <person name="Ferrandon D."/>
        </authorList>
    </citation>
    <scope>NUCLEOTIDE SEQUENCE [LARGE SCALE GENOMIC DNA]</scope>
    <source>
        <strain evidence="2 3">Franzen</strain>
    </source>
</reference>
<name>A0A437AIC5_9MICR</name>
<proteinExistence type="predicted"/>
<protein>
    <submittedName>
        <fullName evidence="2">Uncharacterized protein</fullName>
    </submittedName>
</protein>
<accession>A0A437AIC5</accession>
<organism evidence="2 3">
    <name type="scientific">Tubulinosema ratisbonensis</name>
    <dbReference type="NCBI Taxonomy" id="291195"/>
    <lineage>
        <taxon>Eukaryota</taxon>
        <taxon>Fungi</taxon>
        <taxon>Fungi incertae sedis</taxon>
        <taxon>Microsporidia</taxon>
        <taxon>Tubulinosematoidea</taxon>
        <taxon>Tubulinosematidae</taxon>
        <taxon>Tubulinosema</taxon>
    </lineage>
</organism>
<comment type="caution">
    <text evidence="2">The sequence shown here is derived from an EMBL/GenBank/DDBJ whole genome shotgun (WGS) entry which is preliminary data.</text>
</comment>
<evidence type="ECO:0000256" key="1">
    <source>
        <dbReference type="SAM" id="Phobius"/>
    </source>
</evidence>
<keyword evidence="1" id="KW-0472">Membrane</keyword>
<dbReference type="AlphaFoldDB" id="A0A437AIC5"/>
<dbReference type="EMBL" id="RCSS01000712">
    <property type="protein sequence ID" value="RVD90943.1"/>
    <property type="molecule type" value="Genomic_DNA"/>
</dbReference>
<gene>
    <name evidence="2" type="ORF">TUBRATIS_26350</name>
</gene>
<feature type="transmembrane region" description="Helical" evidence="1">
    <location>
        <begin position="183"/>
        <end position="201"/>
    </location>
</feature>
<keyword evidence="3" id="KW-1185">Reference proteome</keyword>
<feature type="transmembrane region" description="Helical" evidence="1">
    <location>
        <begin position="158"/>
        <end position="176"/>
    </location>
</feature>
<feature type="transmembrane region" description="Helical" evidence="1">
    <location>
        <begin position="107"/>
        <end position="138"/>
    </location>
</feature>
<evidence type="ECO:0000313" key="2">
    <source>
        <dbReference type="EMBL" id="RVD90943.1"/>
    </source>
</evidence>
<feature type="transmembrane region" description="Helical" evidence="1">
    <location>
        <begin position="231"/>
        <end position="250"/>
    </location>
</feature>
<dbReference type="Proteomes" id="UP000282876">
    <property type="component" value="Unassembled WGS sequence"/>
</dbReference>
<evidence type="ECO:0000313" key="3">
    <source>
        <dbReference type="Proteomes" id="UP000282876"/>
    </source>
</evidence>